<keyword evidence="1" id="KW-0812">Transmembrane</keyword>
<dbReference type="InterPro" id="IPR029526">
    <property type="entry name" value="PGBD"/>
</dbReference>
<dbReference type="AlphaFoldDB" id="A0A0L8FK09"/>
<dbReference type="PANTHER" id="PTHR47055">
    <property type="entry name" value="DDE_TNP_1_7 DOMAIN-CONTAINING PROTEIN"/>
    <property type="match status" value="1"/>
</dbReference>
<dbReference type="OrthoDB" id="6130885at2759"/>
<evidence type="ECO:0000256" key="1">
    <source>
        <dbReference type="SAM" id="Phobius"/>
    </source>
</evidence>
<proteinExistence type="predicted"/>
<feature type="transmembrane region" description="Helical" evidence="1">
    <location>
        <begin position="348"/>
        <end position="365"/>
    </location>
</feature>
<name>A0A0L8FK09_OCTBM</name>
<evidence type="ECO:0000259" key="2">
    <source>
        <dbReference type="Pfam" id="PF13843"/>
    </source>
</evidence>
<dbReference type="InterPro" id="IPR052638">
    <property type="entry name" value="PiggyBac_TE-derived"/>
</dbReference>
<gene>
    <name evidence="3" type="ORF">OCBIM_22016940mg</name>
</gene>
<keyword evidence="1" id="KW-0472">Membrane</keyword>
<feature type="domain" description="PiggyBac transposable element-derived protein" evidence="2">
    <location>
        <begin position="22"/>
        <end position="365"/>
    </location>
</feature>
<evidence type="ECO:0000313" key="3">
    <source>
        <dbReference type="EMBL" id="KOF64681.1"/>
    </source>
</evidence>
<reference evidence="3" key="1">
    <citation type="submission" date="2015-07" db="EMBL/GenBank/DDBJ databases">
        <title>MeaNS - Measles Nucleotide Surveillance Program.</title>
        <authorList>
            <person name="Tran T."/>
            <person name="Druce J."/>
        </authorList>
    </citation>
    <scope>NUCLEOTIDE SEQUENCE</scope>
    <source>
        <strain evidence="3">UCB-OBI-ISO-001</strain>
        <tissue evidence="3">Gonad</tissue>
    </source>
</reference>
<dbReference type="EMBL" id="KQ430098">
    <property type="protein sequence ID" value="KOF64681.1"/>
    <property type="molecule type" value="Genomic_DNA"/>
</dbReference>
<dbReference type="PANTHER" id="PTHR47055:SF3">
    <property type="entry name" value="PHORBOL-ESTER_DAG-TYPE DOMAIN-CONTAINING PROTEIN"/>
    <property type="match status" value="1"/>
</dbReference>
<accession>A0A0L8FK09</accession>
<keyword evidence="1" id="KW-1133">Transmembrane helix</keyword>
<organism evidence="3">
    <name type="scientific">Octopus bimaculoides</name>
    <name type="common">California two-spotted octopus</name>
    <dbReference type="NCBI Taxonomy" id="37653"/>
    <lineage>
        <taxon>Eukaryota</taxon>
        <taxon>Metazoa</taxon>
        <taxon>Spiralia</taxon>
        <taxon>Lophotrochozoa</taxon>
        <taxon>Mollusca</taxon>
        <taxon>Cephalopoda</taxon>
        <taxon>Coleoidea</taxon>
        <taxon>Octopodiformes</taxon>
        <taxon>Octopoda</taxon>
        <taxon>Incirrata</taxon>
        <taxon>Octopodidae</taxon>
        <taxon>Octopus</taxon>
    </lineage>
</organism>
<dbReference type="GO" id="GO:0043565">
    <property type="term" value="F:sequence-specific DNA binding"/>
    <property type="evidence" value="ECO:0007669"/>
    <property type="project" value="TreeGrafter"/>
</dbReference>
<dbReference type="Pfam" id="PF13843">
    <property type="entry name" value="DDE_Tnp_1_7"/>
    <property type="match status" value="1"/>
</dbReference>
<protein>
    <recommendedName>
        <fullName evidence="2">PiggyBac transposable element-derived protein domain-containing protein</fullName>
    </recommendedName>
</protein>
<sequence length="450" mass="52687">MTKSTDLDNAMLENIGNHTVEEIFELLFSKDLLEDIIHYSIEYAKQINNHEFTISSNELKVFIGILLLSGYHKEPQEDMYWELLPDAARYREIKKYLHLCNNSNLDNKDKFAKVRPYLNKLKGNYMQFGVFAALLSLDEMMIKYFGMHSAKMFMRSKPIKFGYKFWCLCSYNGYLFNFDPYYGKGDSDSKEPLGMRVVKKLTDVLPSGEQSYQLFFDNFFTSIETLALLREKHLKATGTIRENCCKKCPMIDYKTMQKKERGHIDYRVDCTNKILITRWNDNKPVSVATNYSSVYPTVTARQYSQKEKQHLNVNMPKCISEYNHNMSGVDMLDKQVSLYRTRIRGKKWWFPMFTQFFYITVVYAWCLYQEASTDKTMSLLTARRKIILSYLSKPTASDCKRSGRKTKISKGRVSEAIRLDEGNHLVQPMCTLVMDCVNRFTSKELFSISI</sequence>
<dbReference type="STRING" id="37653.A0A0L8FK09"/>